<keyword evidence="5" id="KW-0812">Transmembrane</keyword>
<protein>
    <recommendedName>
        <fullName evidence="12">Isopeptide-forming domain-containing fimbrial protein</fullName>
    </recommendedName>
</protein>
<dbReference type="Gene3D" id="2.60.40.10">
    <property type="entry name" value="Immunoglobulins"/>
    <property type="match status" value="1"/>
</dbReference>
<dbReference type="EMBL" id="BAABZQ010000001">
    <property type="protein sequence ID" value="GAA6502839.1"/>
    <property type="molecule type" value="Genomic_DNA"/>
</dbReference>
<dbReference type="InterPro" id="IPR019931">
    <property type="entry name" value="LPXTG_anchor"/>
</dbReference>
<keyword evidence="11" id="KW-1185">Reference proteome</keyword>
<dbReference type="Pfam" id="PF17802">
    <property type="entry name" value="SpaA"/>
    <property type="match status" value="1"/>
</dbReference>
<dbReference type="Gene3D" id="2.60.40.740">
    <property type="match status" value="1"/>
</dbReference>
<keyword evidence="4" id="KW-0572">Peptidoglycan-anchor</keyword>
<feature type="chain" id="PRO_5046535565" description="Isopeptide-forming domain-containing fimbrial protein" evidence="6">
    <location>
        <begin position="27"/>
        <end position="525"/>
    </location>
</feature>
<keyword evidence="2" id="KW-0964">Secreted</keyword>
<evidence type="ECO:0000256" key="2">
    <source>
        <dbReference type="ARBA" id="ARBA00022525"/>
    </source>
</evidence>
<dbReference type="Pfam" id="PF18002">
    <property type="entry name" value="T6_Ig_like"/>
    <property type="match status" value="1"/>
</dbReference>
<evidence type="ECO:0000313" key="11">
    <source>
        <dbReference type="Proteomes" id="UP001600941"/>
    </source>
</evidence>
<evidence type="ECO:0000256" key="1">
    <source>
        <dbReference type="ARBA" id="ARBA00022512"/>
    </source>
</evidence>
<dbReference type="Pfam" id="PF00746">
    <property type="entry name" value="Gram_pos_anchor"/>
    <property type="match status" value="1"/>
</dbReference>
<keyword evidence="1" id="KW-0134">Cell wall</keyword>
<proteinExistence type="predicted"/>
<reference evidence="10 11" key="1">
    <citation type="submission" date="2024-04" db="EMBL/GenBank/DDBJ databases">
        <title>Defined microbial consortia suppress multidrug-resistant proinflammatory Enterobacteriaceae via ecological control.</title>
        <authorList>
            <person name="Furuichi M."/>
            <person name="Kawaguchi T."/>
            <person name="Pust M."/>
            <person name="Yasuma K."/>
            <person name="Plichta D."/>
            <person name="Hasegawa N."/>
            <person name="Ohya T."/>
            <person name="Bhattarai S."/>
            <person name="Sasajima S."/>
            <person name="Aoto Y."/>
            <person name="Tuganbaev T."/>
            <person name="Yaginuma M."/>
            <person name="Ueda M."/>
            <person name="Okahashi N."/>
            <person name="Amafuji K."/>
            <person name="Kiridooshi Y."/>
            <person name="Sugita K."/>
            <person name="Strazar M."/>
            <person name="Skelly A."/>
            <person name="Suda W."/>
            <person name="Hattori M."/>
            <person name="Nakamoto N."/>
            <person name="Caballero S."/>
            <person name="Norman J."/>
            <person name="Olle B."/>
            <person name="Tanoue T."/>
            <person name="Arita M."/>
            <person name="Bucci V."/>
            <person name="Atarashi K."/>
            <person name="Xavier R."/>
            <person name="Honda K."/>
        </authorList>
    </citation>
    <scope>NUCLEOTIDE SEQUENCE [LARGE SCALE GENOMIC DNA]</scope>
    <source>
        <strain evidence="11">k34-0107-D12</strain>
    </source>
</reference>
<evidence type="ECO:0000313" key="10">
    <source>
        <dbReference type="EMBL" id="GAA6502839.1"/>
    </source>
</evidence>
<organism evidence="10 11">
    <name type="scientific">Blautia parvula</name>
    <dbReference type="NCBI Taxonomy" id="2877527"/>
    <lineage>
        <taxon>Bacteria</taxon>
        <taxon>Bacillati</taxon>
        <taxon>Bacillota</taxon>
        <taxon>Clostridia</taxon>
        <taxon>Lachnospirales</taxon>
        <taxon>Lachnospiraceae</taxon>
        <taxon>Blautia</taxon>
    </lineage>
</organism>
<dbReference type="NCBIfam" id="TIGR01167">
    <property type="entry name" value="LPXTG_anchor"/>
    <property type="match status" value="1"/>
</dbReference>
<dbReference type="Proteomes" id="UP001600941">
    <property type="component" value="Unassembled WGS sequence"/>
</dbReference>
<keyword evidence="3 6" id="KW-0732">Signal</keyword>
<feature type="transmembrane region" description="Helical" evidence="5">
    <location>
        <begin position="496"/>
        <end position="518"/>
    </location>
</feature>
<dbReference type="InterPro" id="IPR041184">
    <property type="entry name" value="T6_Ig-like"/>
</dbReference>
<keyword evidence="5" id="KW-1133">Transmembrane helix</keyword>
<feature type="signal peptide" evidence="6">
    <location>
        <begin position="1"/>
        <end position="26"/>
    </location>
</feature>
<evidence type="ECO:0000256" key="3">
    <source>
        <dbReference type="ARBA" id="ARBA00022729"/>
    </source>
</evidence>
<dbReference type="RefSeq" id="WP_227211856.1">
    <property type="nucleotide sequence ID" value="NZ_BAABZQ010000001.1"/>
</dbReference>
<name>A0ABQ0C224_9FIRM</name>
<feature type="domain" description="T6 antigen Ig-like" evidence="9">
    <location>
        <begin position="36"/>
        <end position="165"/>
    </location>
</feature>
<dbReference type="InterPro" id="IPR041033">
    <property type="entry name" value="SpaA_PFL_dom_1"/>
</dbReference>
<dbReference type="SUPFAM" id="SSF49478">
    <property type="entry name" value="Cna protein B-type domain"/>
    <property type="match status" value="1"/>
</dbReference>
<evidence type="ECO:0000256" key="4">
    <source>
        <dbReference type="ARBA" id="ARBA00023088"/>
    </source>
</evidence>
<keyword evidence="5" id="KW-0472">Membrane</keyword>
<evidence type="ECO:0000259" key="7">
    <source>
        <dbReference type="Pfam" id="PF00746"/>
    </source>
</evidence>
<comment type="caution">
    <text evidence="10">The sequence shown here is derived from an EMBL/GenBank/DDBJ whole genome shotgun (WGS) entry which is preliminary data.</text>
</comment>
<evidence type="ECO:0000256" key="6">
    <source>
        <dbReference type="SAM" id="SignalP"/>
    </source>
</evidence>
<gene>
    <name evidence="10" type="ORF">K340107D12_56550</name>
</gene>
<dbReference type="InterPro" id="IPR026466">
    <property type="entry name" value="Fim_isopep_form_D2_dom"/>
</dbReference>
<dbReference type="NCBIfam" id="TIGR04226">
    <property type="entry name" value="RrgB_K2N_iso_D2"/>
    <property type="match status" value="1"/>
</dbReference>
<feature type="domain" description="Gram-positive cocci surface proteins LPxTG" evidence="7">
    <location>
        <begin position="484"/>
        <end position="524"/>
    </location>
</feature>
<sequence length="525" mass="56620">MSKIKKVLAMLLALAMVLGTTLTASAEPGKKPVEGDKATATVNNVEATATVIAYQVVKANYNDAGFIGYSTVSGYEIGDPLHPTSDEITAIANSDTSRLKRVQMTAGEADGKGLASFTADLEPGYWMVLVNGTVDEVYNPMLVGIAYSKSGSDNTMEAGPVDANSDWTLVTNGAYAKSTKPSIDKTILPEGEDTKQDLAIGDYVQFQIKTNIPSYSKDYEEVIVKISDSLSKGLTLVNDEKHPFTVNLDDENYTFTKAISTDGFEIQINSDYALEHGKDEVVITYYAQLNKDAGLNFDANTNTATLTYSNDPSDSSKTKDTDKRTYNYTFAIDSKLNGETESEWNKITEELVKGEMVDVTTETGTEKKFQALKGATFTLTNNNTNKVYTAISDDNGRLAFTGLDAGEYTLVETVAPEGYTVNDEKIPVVISAEYNDDGTLKSYSIKINNKATSTYEATYEGKGTSTTIKNVVQGEGNETTQVLNTKIGKLPSTGGIGTTIFTIGGCLIMIVAAGLFFASRRKSAK</sequence>
<dbReference type="InterPro" id="IPR013783">
    <property type="entry name" value="Ig-like_fold"/>
</dbReference>
<evidence type="ECO:0000259" key="8">
    <source>
        <dbReference type="Pfam" id="PF17802"/>
    </source>
</evidence>
<evidence type="ECO:0008006" key="12">
    <source>
        <dbReference type="Google" id="ProtNLM"/>
    </source>
</evidence>
<evidence type="ECO:0000256" key="5">
    <source>
        <dbReference type="SAM" id="Phobius"/>
    </source>
</evidence>
<feature type="domain" description="SpaA-like prealbumin fold" evidence="8">
    <location>
        <begin position="368"/>
        <end position="433"/>
    </location>
</feature>
<accession>A0ABQ0C224</accession>
<evidence type="ECO:0000259" key="9">
    <source>
        <dbReference type="Pfam" id="PF18002"/>
    </source>
</evidence>